<dbReference type="EMBL" id="CP071880">
    <property type="protein sequence ID" value="QTE49799.1"/>
    <property type="molecule type" value="Genomic_DNA"/>
</dbReference>
<evidence type="ECO:0000313" key="4">
    <source>
        <dbReference type="Proteomes" id="UP000663940"/>
    </source>
</evidence>
<evidence type="ECO:0000313" key="1">
    <source>
        <dbReference type="EMBL" id="QTE48109.1"/>
    </source>
</evidence>
<name>A0ABX7UG91_9SPHI</name>
<dbReference type="RefSeq" id="WP_167516280.1">
    <property type="nucleotide sequence ID" value="NZ_CP071879.1"/>
</dbReference>
<dbReference type="Proteomes" id="UP000663940">
    <property type="component" value="Chromosome"/>
</dbReference>
<dbReference type="EMBL" id="CP071880">
    <property type="protein sequence ID" value="QTE50808.1"/>
    <property type="molecule type" value="Genomic_DNA"/>
</dbReference>
<organism evidence="3 4">
    <name type="scientific">Mucilaginibacter rubeus</name>
    <dbReference type="NCBI Taxonomy" id="2027860"/>
    <lineage>
        <taxon>Bacteria</taxon>
        <taxon>Pseudomonadati</taxon>
        <taxon>Bacteroidota</taxon>
        <taxon>Sphingobacteriia</taxon>
        <taxon>Sphingobacteriales</taxon>
        <taxon>Sphingobacteriaceae</taxon>
        <taxon>Mucilaginibacter</taxon>
    </lineage>
</organism>
<reference evidence="3 4" key="1">
    <citation type="submission" date="2021-03" db="EMBL/GenBank/DDBJ databases">
        <title>Mucilaginibacter strains isolated from gold and copper mining confer multi heavy-metal resistance.</title>
        <authorList>
            <person name="Li Y."/>
        </authorList>
    </citation>
    <scope>NUCLEOTIDE SEQUENCE [LARGE SCALE GENOMIC DNA]</scope>
    <source>
        <strain evidence="3 4">P2-4</strain>
    </source>
</reference>
<keyword evidence="4" id="KW-1185">Reference proteome</keyword>
<accession>A0ABX7UG91</accession>
<gene>
    <name evidence="3" type="ORF">J3L21_02140</name>
    <name evidence="1" type="ORF">J3L21_21475</name>
    <name evidence="2" type="ORF">J3L21_30430</name>
</gene>
<sequence length="49" mass="5457">MKSKFLSNFLMAAFTKRVLYFIPGDFIPGDFVPGEFVPRGFVPGDFVPG</sequence>
<protein>
    <submittedName>
        <fullName evidence="3">Uncharacterized protein</fullName>
    </submittedName>
</protein>
<dbReference type="EMBL" id="CP071880">
    <property type="protein sequence ID" value="QTE48109.1"/>
    <property type="molecule type" value="Genomic_DNA"/>
</dbReference>
<evidence type="ECO:0000313" key="3">
    <source>
        <dbReference type="EMBL" id="QTE50808.1"/>
    </source>
</evidence>
<proteinExistence type="predicted"/>
<evidence type="ECO:0000313" key="2">
    <source>
        <dbReference type="EMBL" id="QTE49799.1"/>
    </source>
</evidence>